<dbReference type="OrthoDB" id="1112980at2759"/>
<feature type="compositionally biased region" description="Low complexity" evidence="1">
    <location>
        <begin position="130"/>
        <end position="147"/>
    </location>
</feature>
<dbReference type="EMBL" id="SZYD01000007">
    <property type="protein sequence ID" value="KAD5803555.1"/>
    <property type="molecule type" value="Genomic_DNA"/>
</dbReference>
<feature type="compositionally biased region" description="Polar residues" evidence="1">
    <location>
        <begin position="166"/>
        <end position="179"/>
    </location>
</feature>
<feature type="compositionally biased region" description="Polar residues" evidence="1">
    <location>
        <begin position="1"/>
        <end position="26"/>
    </location>
</feature>
<dbReference type="Proteomes" id="UP000326396">
    <property type="component" value="Linkage Group LG15"/>
</dbReference>
<sequence>MGHSTGNSQALLALETNAQNPSSKESSLLVCKRDDDDLLKKLEAAKTKANALPDNKPTISALPPSQVMGKVRDFLGIMAESNKKLQQDTMNSKNHDIEALTGDESEYIEMDLMLGVADLNTPEAVAAAESAIASSQPIISLDAASSESESEDNHDDDSCIDETNKGTHSPIKSNGQINKSAKAISEKSQRGKRPKILELS</sequence>
<evidence type="ECO:0000256" key="1">
    <source>
        <dbReference type="SAM" id="MobiDB-lite"/>
    </source>
</evidence>
<accession>A0A5N6P5U9</accession>
<feature type="region of interest" description="Disordered" evidence="1">
    <location>
        <begin position="1"/>
        <end position="28"/>
    </location>
</feature>
<reference evidence="2 3" key="1">
    <citation type="submission" date="2019-05" db="EMBL/GenBank/DDBJ databases">
        <title>Mikania micrantha, genome provides insights into the molecular mechanism of rapid growth.</title>
        <authorList>
            <person name="Liu B."/>
        </authorList>
    </citation>
    <scope>NUCLEOTIDE SEQUENCE [LARGE SCALE GENOMIC DNA]</scope>
    <source>
        <strain evidence="2">NLD-2019</strain>
        <tissue evidence="2">Leaf</tissue>
    </source>
</reference>
<dbReference type="Pfam" id="PF15370">
    <property type="entry name" value="NOPCHAP1"/>
    <property type="match status" value="1"/>
</dbReference>
<evidence type="ECO:0000313" key="3">
    <source>
        <dbReference type="Proteomes" id="UP000326396"/>
    </source>
</evidence>
<keyword evidence="3" id="KW-1185">Reference proteome</keyword>
<proteinExistence type="predicted"/>
<feature type="region of interest" description="Disordered" evidence="1">
    <location>
        <begin position="130"/>
        <end position="200"/>
    </location>
</feature>
<dbReference type="AlphaFoldDB" id="A0A5N6P5U9"/>
<dbReference type="PANTHER" id="PTHR28674">
    <property type="entry name" value="SIMILAR TO DNA SEGMENT, CHR 10, WAYNE STATE UNIVERSITY 102,-EXPRESSED"/>
    <property type="match status" value="1"/>
</dbReference>
<protein>
    <submittedName>
        <fullName evidence="2">Uncharacterized protein</fullName>
    </submittedName>
</protein>
<gene>
    <name evidence="2" type="ORF">E3N88_14915</name>
</gene>
<evidence type="ECO:0000313" key="2">
    <source>
        <dbReference type="EMBL" id="KAD5803555.1"/>
    </source>
</evidence>
<dbReference type="GO" id="GO:0000492">
    <property type="term" value="P:box C/D snoRNP assembly"/>
    <property type="evidence" value="ECO:0007669"/>
    <property type="project" value="InterPro"/>
</dbReference>
<dbReference type="GO" id="GO:0062064">
    <property type="term" value="F:box C/D methylation guide snoRNP complex binding"/>
    <property type="evidence" value="ECO:0007669"/>
    <property type="project" value="TreeGrafter"/>
</dbReference>
<organism evidence="2 3">
    <name type="scientific">Mikania micrantha</name>
    <name type="common">bitter vine</name>
    <dbReference type="NCBI Taxonomy" id="192012"/>
    <lineage>
        <taxon>Eukaryota</taxon>
        <taxon>Viridiplantae</taxon>
        <taxon>Streptophyta</taxon>
        <taxon>Embryophyta</taxon>
        <taxon>Tracheophyta</taxon>
        <taxon>Spermatophyta</taxon>
        <taxon>Magnoliopsida</taxon>
        <taxon>eudicotyledons</taxon>
        <taxon>Gunneridae</taxon>
        <taxon>Pentapetalae</taxon>
        <taxon>asterids</taxon>
        <taxon>campanulids</taxon>
        <taxon>Asterales</taxon>
        <taxon>Asteraceae</taxon>
        <taxon>Asteroideae</taxon>
        <taxon>Heliantheae alliance</taxon>
        <taxon>Eupatorieae</taxon>
        <taxon>Mikania</taxon>
    </lineage>
</organism>
<dbReference type="InterPro" id="IPR027921">
    <property type="entry name" value="NOPCHAP1"/>
</dbReference>
<feature type="compositionally biased region" description="Acidic residues" evidence="1">
    <location>
        <begin position="148"/>
        <end position="160"/>
    </location>
</feature>
<dbReference type="PANTHER" id="PTHR28674:SF1">
    <property type="entry name" value="NOP PROTEIN CHAPERONE 1"/>
    <property type="match status" value="1"/>
</dbReference>
<name>A0A5N6P5U9_9ASTR</name>
<comment type="caution">
    <text evidence="2">The sequence shown here is derived from an EMBL/GenBank/DDBJ whole genome shotgun (WGS) entry which is preliminary data.</text>
</comment>